<evidence type="ECO:0000256" key="7">
    <source>
        <dbReference type="SAM" id="SignalP"/>
    </source>
</evidence>
<dbReference type="Gene3D" id="3.40.710.10">
    <property type="entry name" value="DD-peptidase/beta-lactamase superfamily"/>
    <property type="match status" value="1"/>
</dbReference>
<evidence type="ECO:0000256" key="1">
    <source>
        <dbReference type="ARBA" id="ARBA00009009"/>
    </source>
</evidence>
<evidence type="ECO:0000256" key="4">
    <source>
        <dbReference type="ARBA" id="ARBA00022801"/>
    </source>
</evidence>
<keyword evidence="5 6" id="KW-0046">Antibiotic resistance</keyword>
<dbReference type="PRINTS" id="PR00118">
    <property type="entry name" value="BLACTAMASEA"/>
</dbReference>
<dbReference type="NCBIfam" id="NF033103">
    <property type="entry name" value="bla_class_A"/>
    <property type="match status" value="1"/>
</dbReference>
<proteinExistence type="inferred from homology"/>
<dbReference type="PANTHER" id="PTHR35333">
    <property type="entry name" value="BETA-LACTAMASE"/>
    <property type="match status" value="1"/>
</dbReference>
<comment type="similarity">
    <text evidence="1 6">Belongs to the class-A beta-lactamase family.</text>
</comment>
<dbReference type="AlphaFoldDB" id="A0A3L7AI48"/>
<protein>
    <recommendedName>
        <fullName evidence="3 6">Beta-lactamase</fullName>
        <ecNumber evidence="2 6">3.5.2.6</ecNumber>
    </recommendedName>
</protein>
<gene>
    <name evidence="9" type="primary">bla</name>
    <name evidence="9" type="ORF">D9V34_16285</name>
</gene>
<keyword evidence="4 6" id="KW-0378">Hydrolase</keyword>
<dbReference type="InterPro" id="IPR006311">
    <property type="entry name" value="TAT_signal"/>
</dbReference>
<dbReference type="InterPro" id="IPR045155">
    <property type="entry name" value="Beta-lactam_cat"/>
</dbReference>
<feature type="chain" id="PRO_5018168779" description="Beta-lactamase" evidence="7">
    <location>
        <begin position="32"/>
        <end position="312"/>
    </location>
</feature>
<feature type="domain" description="Beta-lactamase class A catalytic" evidence="8">
    <location>
        <begin position="71"/>
        <end position="282"/>
    </location>
</feature>
<dbReference type="PROSITE" id="PS00146">
    <property type="entry name" value="BETA_LACTAMASE_A"/>
    <property type="match status" value="1"/>
</dbReference>
<dbReference type="PROSITE" id="PS51318">
    <property type="entry name" value="TAT"/>
    <property type="match status" value="1"/>
</dbReference>
<sequence>MTHLTRRTFLGLTTIGAAGLLAACTANPAHSISPTTPAGTAASGASPAPLRSDAAFAALEAEYGARLGLFLIDTGSQRTVEYRPDERFAFASTIKAHQAAAILQTRDIAALEEHVTFTADQIVSYSPITEQHIEDGMLLHEVVTAALQYSDNTAANLMFDRLGGPSGLQQLLREIGDATINVNRIEPDLNEATPGDPRDTTTPRAHAHTLATFGVSNHLPIEKRNLLTTWMKANTTGGELIRAGVPADWVVADKTGGGYYGTRNDIGILWPPTGAPLVLAVMSSKDAQDAEYSNALIARATTQALETLAAGS</sequence>
<dbReference type="RefSeq" id="WP_121689512.1">
    <property type="nucleotide sequence ID" value="NZ_RCUY01000015.1"/>
</dbReference>
<evidence type="ECO:0000313" key="9">
    <source>
        <dbReference type="EMBL" id="RLP79348.1"/>
    </source>
</evidence>
<dbReference type="GO" id="GO:0046677">
    <property type="term" value="P:response to antibiotic"/>
    <property type="evidence" value="ECO:0007669"/>
    <property type="project" value="UniProtKB-UniRule"/>
</dbReference>
<evidence type="ECO:0000259" key="8">
    <source>
        <dbReference type="Pfam" id="PF13354"/>
    </source>
</evidence>
<dbReference type="Pfam" id="PF13354">
    <property type="entry name" value="Beta-lactamase2"/>
    <property type="match status" value="1"/>
</dbReference>
<dbReference type="InterPro" id="IPR023650">
    <property type="entry name" value="Beta-lactam_class-A_AS"/>
</dbReference>
<keyword evidence="10" id="KW-1185">Reference proteome</keyword>
<accession>A0A3L7AI48</accession>
<comment type="catalytic activity">
    <reaction evidence="6">
        <text>a beta-lactam + H2O = a substituted beta-amino acid</text>
        <dbReference type="Rhea" id="RHEA:20401"/>
        <dbReference type="ChEBI" id="CHEBI:15377"/>
        <dbReference type="ChEBI" id="CHEBI:35627"/>
        <dbReference type="ChEBI" id="CHEBI:140347"/>
        <dbReference type="EC" id="3.5.2.6"/>
    </reaction>
</comment>
<dbReference type="EC" id="3.5.2.6" evidence="2 6"/>
<dbReference type="GO" id="GO:0008800">
    <property type="term" value="F:beta-lactamase activity"/>
    <property type="evidence" value="ECO:0007669"/>
    <property type="project" value="UniProtKB-UniRule"/>
</dbReference>
<name>A0A3L7AI48_9MICO</name>
<dbReference type="EMBL" id="RCUY01000015">
    <property type="protein sequence ID" value="RLP79348.1"/>
    <property type="molecule type" value="Genomic_DNA"/>
</dbReference>
<keyword evidence="7" id="KW-0732">Signal</keyword>
<dbReference type="InterPro" id="IPR000871">
    <property type="entry name" value="Beta-lactam_class-A"/>
</dbReference>
<evidence type="ECO:0000256" key="2">
    <source>
        <dbReference type="ARBA" id="ARBA00012865"/>
    </source>
</evidence>
<reference evidence="9 10" key="1">
    <citation type="submission" date="2018-10" db="EMBL/GenBank/DDBJ databases">
        <authorList>
            <person name="Li J."/>
        </authorList>
    </citation>
    <scope>NUCLEOTIDE SEQUENCE [LARGE SCALE GENOMIC DNA]</scope>
    <source>
        <strain evidence="9 10">JCM 11654</strain>
    </source>
</reference>
<comment type="caution">
    <text evidence="9">The sequence shown here is derived from an EMBL/GenBank/DDBJ whole genome shotgun (WGS) entry which is preliminary data.</text>
</comment>
<dbReference type="PROSITE" id="PS51257">
    <property type="entry name" value="PROKAR_LIPOPROTEIN"/>
    <property type="match status" value="1"/>
</dbReference>
<dbReference type="Proteomes" id="UP000269438">
    <property type="component" value="Unassembled WGS sequence"/>
</dbReference>
<dbReference type="InterPro" id="IPR012338">
    <property type="entry name" value="Beta-lactam/transpept-like"/>
</dbReference>
<evidence type="ECO:0000256" key="6">
    <source>
        <dbReference type="RuleBase" id="RU361140"/>
    </source>
</evidence>
<dbReference type="SUPFAM" id="SSF56601">
    <property type="entry name" value="beta-lactamase/transpeptidase-like"/>
    <property type="match status" value="1"/>
</dbReference>
<dbReference type="NCBIfam" id="TIGR01409">
    <property type="entry name" value="TAT_signal_seq"/>
    <property type="match status" value="1"/>
</dbReference>
<dbReference type="PANTHER" id="PTHR35333:SF3">
    <property type="entry name" value="BETA-LACTAMASE-TYPE TRANSPEPTIDASE FOLD CONTAINING PROTEIN"/>
    <property type="match status" value="1"/>
</dbReference>
<organism evidence="9 10">
    <name type="scientific">Mycetocola lacteus</name>
    <dbReference type="NCBI Taxonomy" id="76637"/>
    <lineage>
        <taxon>Bacteria</taxon>
        <taxon>Bacillati</taxon>
        <taxon>Actinomycetota</taxon>
        <taxon>Actinomycetes</taxon>
        <taxon>Micrococcales</taxon>
        <taxon>Microbacteriaceae</taxon>
        <taxon>Mycetocola</taxon>
    </lineage>
</organism>
<dbReference type="InterPro" id="IPR019546">
    <property type="entry name" value="TAT_signal_bac_arc"/>
</dbReference>
<dbReference type="GO" id="GO:0030655">
    <property type="term" value="P:beta-lactam antibiotic catabolic process"/>
    <property type="evidence" value="ECO:0007669"/>
    <property type="project" value="InterPro"/>
</dbReference>
<evidence type="ECO:0000256" key="3">
    <source>
        <dbReference type="ARBA" id="ARBA00018879"/>
    </source>
</evidence>
<dbReference type="OrthoDB" id="9784149at2"/>
<evidence type="ECO:0000313" key="10">
    <source>
        <dbReference type="Proteomes" id="UP000269438"/>
    </source>
</evidence>
<evidence type="ECO:0000256" key="5">
    <source>
        <dbReference type="ARBA" id="ARBA00023251"/>
    </source>
</evidence>
<feature type="signal peptide" evidence="7">
    <location>
        <begin position="1"/>
        <end position="31"/>
    </location>
</feature>